<comment type="caution">
    <text evidence="7">The sequence shown here is derived from an EMBL/GenBank/DDBJ whole genome shotgun (WGS) entry which is preliminary data.</text>
</comment>
<gene>
    <name evidence="7" type="ORF">Vau01_067060</name>
</gene>
<evidence type="ECO:0000256" key="2">
    <source>
        <dbReference type="ARBA" id="ARBA00022729"/>
    </source>
</evidence>
<evidence type="ECO:0000256" key="4">
    <source>
        <dbReference type="SAM" id="SignalP"/>
    </source>
</evidence>
<dbReference type="GO" id="GO:0016787">
    <property type="term" value="F:hydrolase activity"/>
    <property type="evidence" value="ECO:0007669"/>
    <property type="project" value="UniProtKB-KW"/>
</dbReference>
<dbReference type="Pfam" id="PF08386">
    <property type="entry name" value="Abhydrolase_4"/>
    <property type="match status" value="1"/>
</dbReference>
<dbReference type="InterPro" id="IPR029058">
    <property type="entry name" value="AB_hydrolase_fold"/>
</dbReference>
<dbReference type="PANTHER" id="PTHR43248">
    <property type="entry name" value="2-SUCCINYL-6-HYDROXY-2,4-CYCLOHEXADIENE-1-CARBOXYLATE SYNTHASE"/>
    <property type="match status" value="1"/>
</dbReference>
<sequence length="505" mass="53260">MKGQRFLAAVLLSAALPLPAPASAATGGTGLAWGDCPPSRVGAEPDPRMRCATVRVPLDYRAPRGRSIGVVVSSIRTAKPGLRRGVLVLNPGGPGDISLELPSMYAPLMSPEILDRYDLIGFDPRGVGSSAPISCHIPTDIPPDVFDYPDPDGSIDRTAAAVRAAAAGCAVHVGDVLPHISTANTARDLDRIRGALGERRISYLGYSYGTYLGTVYRARYPDRADRFVLDSAIDPARYGYAQKLLLGPAVELRLPDFTGWAAARDATYGLGATAAAVRATFDALAARFDVTPVTLPDGTVVNGNVLRGYTHFQLYRDSNFPTLAATWQYLAGTAGAGPAAPRLAAPPAQPHLAAWPEVPADNQSSIMAAIGCNDVAWPRDVDVYRRNVAVDRRLFPATAGQPANVGVCAFWPYPPPEPPVRVTPGGRRNVLIVQNLRDPATPWIGALGLLRALGSAAAMVSIDQGGHGAYLITDSRCGNDTVTAFLAHGVLPATPRYCPGQPLPA</sequence>
<feature type="domain" description="AB hydrolase-1" evidence="5">
    <location>
        <begin position="86"/>
        <end position="235"/>
    </location>
</feature>
<dbReference type="InterPro" id="IPR051601">
    <property type="entry name" value="Serine_prot/Carboxylest_S33"/>
</dbReference>
<dbReference type="InterPro" id="IPR013595">
    <property type="entry name" value="Pept_S33_TAP-like_C"/>
</dbReference>
<proteinExistence type="inferred from homology"/>
<name>A0A8J3ZCH8_9ACTN</name>
<keyword evidence="8" id="KW-1185">Reference proteome</keyword>
<dbReference type="EMBL" id="BOPG01000045">
    <property type="protein sequence ID" value="GIJ59190.1"/>
    <property type="molecule type" value="Genomic_DNA"/>
</dbReference>
<evidence type="ECO:0000256" key="3">
    <source>
        <dbReference type="ARBA" id="ARBA00022801"/>
    </source>
</evidence>
<feature type="domain" description="Peptidase S33 tripeptidyl aminopeptidase-like C-terminal" evidence="6">
    <location>
        <begin position="406"/>
        <end position="498"/>
    </location>
</feature>
<keyword evidence="2 4" id="KW-0732">Signal</keyword>
<dbReference type="Pfam" id="PF00561">
    <property type="entry name" value="Abhydrolase_1"/>
    <property type="match status" value="1"/>
</dbReference>
<protein>
    <submittedName>
        <fullName evidence="7">Alpha/beta hydrolase</fullName>
    </submittedName>
</protein>
<evidence type="ECO:0000256" key="1">
    <source>
        <dbReference type="ARBA" id="ARBA00010088"/>
    </source>
</evidence>
<keyword evidence="3 7" id="KW-0378">Hydrolase</keyword>
<dbReference type="PANTHER" id="PTHR43248:SF29">
    <property type="entry name" value="TRIPEPTIDYL AMINOPEPTIDASE"/>
    <property type="match status" value="1"/>
</dbReference>
<dbReference type="Gene3D" id="3.40.50.1820">
    <property type="entry name" value="alpha/beta hydrolase"/>
    <property type="match status" value="1"/>
</dbReference>
<accession>A0A8J3ZCH8</accession>
<dbReference type="Proteomes" id="UP000612585">
    <property type="component" value="Unassembled WGS sequence"/>
</dbReference>
<dbReference type="RefSeq" id="WP_204000995.1">
    <property type="nucleotide sequence ID" value="NZ_BOPG01000045.1"/>
</dbReference>
<organism evidence="7 8">
    <name type="scientific">Virgisporangium aurantiacum</name>
    <dbReference type="NCBI Taxonomy" id="175570"/>
    <lineage>
        <taxon>Bacteria</taxon>
        <taxon>Bacillati</taxon>
        <taxon>Actinomycetota</taxon>
        <taxon>Actinomycetes</taxon>
        <taxon>Micromonosporales</taxon>
        <taxon>Micromonosporaceae</taxon>
        <taxon>Virgisporangium</taxon>
    </lineage>
</organism>
<dbReference type="SUPFAM" id="SSF53474">
    <property type="entry name" value="alpha/beta-Hydrolases"/>
    <property type="match status" value="1"/>
</dbReference>
<comment type="similarity">
    <text evidence="1">Belongs to the peptidase S33 family.</text>
</comment>
<reference evidence="7" key="1">
    <citation type="submission" date="2021-01" db="EMBL/GenBank/DDBJ databases">
        <title>Whole genome shotgun sequence of Virgisporangium aurantiacum NBRC 16421.</title>
        <authorList>
            <person name="Komaki H."/>
            <person name="Tamura T."/>
        </authorList>
    </citation>
    <scope>NUCLEOTIDE SEQUENCE</scope>
    <source>
        <strain evidence="7">NBRC 16421</strain>
    </source>
</reference>
<feature type="signal peptide" evidence="4">
    <location>
        <begin position="1"/>
        <end position="24"/>
    </location>
</feature>
<dbReference type="AlphaFoldDB" id="A0A8J3ZCH8"/>
<dbReference type="InterPro" id="IPR000073">
    <property type="entry name" value="AB_hydrolase_1"/>
</dbReference>
<evidence type="ECO:0000313" key="8">
    <source>
        <dbReference type="Proteomes" id="UP000612585"/>
    </source>
</evidence>
<evidence type="ECO:0000259" key="5">
    <source>
        <dbReference type="Pfam" id="PF00561"/>
    </source>
</evidence>
<evidence type="ECO:0000313" key="7">
    <source>
        <dbReference type="EMBL" id="GIJ59190.1"/>
    </source>
</evidence>
<feature type="chain" id="PRO_5035217575" evidence="4">
    <location>
        <begin position="25"/>
        <end position="505"/>
    </location>
</feature>
<evidence type="ECO:0000259" key="6">
    <source>
        <dbReference type="Pfam" id="PF08386"/>
    </source>
</evidence>